<feature type="domain" description="Kinesin motor" evidence="8">
    <location>
        <begin position="1"/>
        <end position="261"/>
    </location>
</feature>
<feature type="region of interest" description="Disordered" evidence="7">
    <location>
        <begin position="398"/>
        <end position="474"/>
    </location>
</feature>
<feature type="region of interest" description="Disordered" evidence="7">
    <location>
        <begin position="297"/>
        <end position="318"/>
    </location>
</feature>
<dbReference type="EMBL" id="ADAS02000038">
    <property type="protein sequence ID" value="OAV94572.1"/>
    <property type="molecule type" value="Genomic_DNA"/>
</dbReference>
<gene>
    <name evidence="9" type="ORF">PTTG_26928</name>
</gene>
<dbReference type="GO" id="GO:0005634">
    <property type="term" value="C:nucleus"/>
    <property type="evidence" value="ECO:0007669"/>
    <property type="project" value="TreeGrafter"/>
</dbReference>
<dbReference type="PANTHER" id="PTHR24115:SF1008">
    <property type="entry name" value="KINESIN-LIKE PROTEIN SUBITO"/>
    <property type="match status" value="1"/>
</dbReference>
<evidence type="ECO:0000256" key="7">
    <source>
        <dbReference type="SAM" id="MobiDB-lite"/>
    </source>
</evidence>
<feature type="compositionally biased region" description="Acidic residues" evidence="7">
    <location>
        <begin position="411"/>
        <end position="421"/>
    </location>
</feature>
<keyword evidence="2 6" id="KW-0547">Nucleotide-binding</keyword>
<dbReference type="InterPro" id="IPR027417">
    <property type="entry name" value="P-loop_NTPase"/>
</dbReference>
<dbReference type="GO" id="GO:0003777">
    <property type="term" value="F:microtubule motor activity"/>
    <property type="evidence" value="ECO:0007669"/>
    <property type="project" value="InterPro"/>
</dbReference>
<comment type="caution">
    <text evidence="5">Lacks conserved residue(s) required for the propagation of feature annotation.</text>
</comment>
<evidence type="ECO:0000256" key="3">
    <source>
        <dbReference type="ARBA" id="ARBA00022840"/>
    </source>
</evidence>
<dbReference type="PROSITE" id="PS50067">
    <property type="entry name" value="KINESIN_MOTOR_2"/>
    <property type="match status" value="1"/>
</dbReference>
<dbReference type="PANTHER" id="PTHR24115">
    <property type="entry name" value="KINESIN-RELATED"/>
    <property type="match status" value="1"/>
</dbReference>
<dbReference type="Proteomes" id="UP000005240">
    <property type="component" value="Unassembled WGS sequence"/>
</dbReference>
<dbReference type="PRINTS" id="PR00380">
    <property type="entry name" value="KINESINHEAVY"/>
</dbReference>
<dbReference type="SUPFAM" id="SSF52540">
    <property type="entry name" value="P-loop containing nucleoside triphosphate hydrolases"/>
    <property type="match status" value="1"/>
</dbReference>
<sequence length="569" mass="63260">MLLTDQTVLPIDTNCEYGIWISYAEVYNEKVYDLLDTLLESSSSSGATFQSFTANLADQASHSGGVIKRKPLTLKHDKANGNKYIHGLTEIRVRTAEEAKILLRHGQVNRTVFSTYANRTSSRSHGIFTIKVIKLPKNMQLSESMLSAATVSRLSIVDLAGSERTRNTQTTGQRLKEAGNINKSLMVLGQCMETLRKNQEQKEKNRKMTIVPFRHSKLTELFQSFFTGEGKTVMIVNVNPCDTGFDENSHVMKFSAVASEVVTVREEQHQNPYAFLQDQAKAAVAPPVLDETSFILEDEDDDDDVENEDGAGDLTDDSNDAFVDHLLEQVSSLRVKLVEAEIRSAMIEAEVREQLMQEYNQKMLDMEALFTQNMANEAKEAELKADRKIDIFNRATQHLSQSSSEGLHADDADDTPTEDAADGCKEPKNQPPRSKKSAKKQPPARALDSSQKEADDDDPTSHFHHTASDHRPEAAAHPVRYGCSPIFTYLLAFDDGLALRSHLETLDLAPEASMLDHVQLMVSRAQNLPEWLLQLPYTSYYSPPMLSAPPGSPSHAGLFVSIIGPKVTC</sequence>
<evidence type="ECO:0000256" key="2">
    <source>
        <dbReference type="ARBA" id="ARBA00022741"/>
    </source>
</evidence>
<dbReference type="InterPro" id="IPR001752">
    <property type="entry name" value="Kinesin_motor_dom"/>
</dbReference>
<dbReference type="GO" id="GO:0005874">
    <property type="term" value="C:microtubule"/>
    <property type="evidence" value="ECO:0007669"/>
    <property type="project" value="UniProtKB-KW"/>
</dbReference>
<evidence type="ECO:0000256" key="6">
    <source>
        <dbReference type="RuleBase" id="RU000394"/>
    </source>
</evidence>
<comment type="similarity">
    <text evidence="5 6">Belongs to the TRAFAC class myosin-kinesin ATPase superfamily. Kinesin family.</text>
</comment>
<dbReference type="GO" id="GO:0005524">
    <property type="term" value="F:ATP binding"/>
    <property type="evidence" value="ECO:0007669"/>
    <property type="project" value="UniProtKB-KW"/>
</dbReference>
<evidence type="ECO:0000259" key="8">
    <source>
        <dbReference type="PROSITE" id="PS50067"/>
    </source>
</evidence>
<reference evidence="9" key="2">
    <citation type="submission" date="2016-05" db="EMBL/GenBank/DDBJ databases">
        <title>Comparative analysis highlights variable genome content of wheat rusts and divergence of the mating loci.</title>
        <authorList>
            <person name="Cuomo C.A."/>
            <person name="Bakkeren G."/>
            <person name="Szabo L."/>
            <person name="Khalil H."/>
            <person name="Joly D."/>
            <person name="Goldberg J."/>
            <person name="Young S."/>
            <person name="Zeng Q."/>
            <person name="Fellers J."/>
        </authorList>
    </citation>
    <scope>NUCLEOTIDE SEQUENCE [LARGE SCALE GENOMIC DNA]</scope>
    <source>
        <strain evidence="9">1-1 BBBD Race 1</strain>
    </source>
</reference>
<dbReference type="InterPro" id="IPR036961">
    <property type="entry name" value="Kinesin_motor_dom_sf"/>
</dbReference>
<organism evidence="9">
    <name type="scientific">Puccinia triticina (isolate 1-1 / race 1 (BBBD))</name>
    <name type="common">Brown leaf rust fungus</name>
    <dbReference type="NCBI Taxonomy" id="630390"/>
    <lineage>
        <taxon>Eukaryota</taxon>
        <taxon>Fungi</taxon>
        <taxon>Dikarya</taxon>
        <taxon>Basidiomycota</taxon>
        <taxon>Pucciniomycotina</taxon>
        <taxon>Pucciniomycetes</taxon>
        <taxon>Pucciniales</taxon>
        <taxon>Pucciniaceae</taxon>
        <taxon>Puccinia</taxon>
    </lineage>
</organism>
<evidence type="ECO:0000256" key="1">
    <source>
        <dbReference type="ARBA" id="ARBA00022701"/>
    </source>
</evidence>
<dbReference type="EnsemblFungi" id="PTTG_26928-t43_1">
    <property type="protein sequence ID" value="PTTG_26928-t43_1-p1"/>
    <property type="gene ID" value="PTTG_26928"/>
</dbReference>
<dbReference type="GO" id="GO:0007018">
    <property type="term" value="P:microtubule-based movement"/>
    <property type="evidence" value="ECO:0007669"/>
    <property type="project" value="InterPro"/>
</dbReference>
<dbReference type="AlphaFoldDB" id="A0A180GQM1"/>
<reference evidence="9" key="1">
    <citation type="submission" date="2009-11" db="EMBL/GenBank/DDBJ databases">
        <authorList>
            <consortium name="The Broad Institute Genome Sequencing Platform"/>
            <person name="Ward D."/>
            <person name="Feldgarden M."/>
            <person name="Earl A."/>
            <person name="Young S.K."/>
            <person name="Zeng Q."/>
            <person name="Koehrsen M."/>
            <person name="Alvarado L."/>
            <person name="Berlin A."/>
            <person name="Bochicchio J."/>
            <person name="Borenstein D."/>
            <person name="Chapman S.B."/>
            <person name="Chen Z."/>
            <person name="Engels R."/>
            <person name="Freedman E."/>
            <person name="Gellesch M."/>
            <person name="Goldberg J."/>
            <person name="Griggs A."/>
            <person name="Gujja S."/>
            <person name="Heilman E."/>
            <person name="Heiman D."/>
            <person name="Hepburn T."/>
            <person name="Howarth C."/>
            <person name="Jen D."/>
            <person name="Larson L."/>
            <person name="Lewis B."/>
            <person name="Mehta T."/>
            <person name="Park D."/>
            <person name="Pearson M."/>
            <person name="Roberts A."/>
            <person name="Saif S."/>
            <person name="Shea T."/>
            <person name="Shenoy N."/>
            <person name="Sisk P."/>
            <person name="Stolte C."/>
            <person name="Sykes S."/>
            <person name="Thomson T."/>
            <person name="Walk T."/>
            <person name="White J."/>
            <person name="Yandava C."/>
            <person name="Izard J."/>
            <person name="Baranova O.V."/>
            <person name="Blanton J.M."/>
            <person name="Tanner A.C."/>
            <person name="Dewhirst F.E."/>
            <person name="Haas B."/>
            <person name="Nusbaum C."/>
            <person name="Birren B."/>
        </authorList>
    </citation>
    <scope>NUCLEOTIDE SEQUENCE [LARGE SCALE GENOMIC DNA]</scope>
    <source>
        <strain evidence="9">1-1 BBBD Race 1</strain>
    </source>
</reference>
<dbReference type="SMART" id="SM00129">
    <property type="entry name" value="KISc"/>
    <property type="match status" value="1"/>
</dbReference>
<evidence type="ECO:0000256" key="4">
    <source>
        <dbReference type="ARBA" id="ARBA00023175"/>
    </source>
</evidence>
<dbReference type="OrthoDB" id="123929at2759"/>
<proteinExistence type="inferred from homology"/>
<name>A0A180GQM1_PUCT1</name>
<evidence type="ECO:0000313" key="9">
    <source>
        <dbReference type="EMBL" id="OAV94572.1"/>
    </source>
</evidence>
<dbReference type="Pfam" id="PF00225">
    <property type="entry name" value="Kinesin"/>
    <property type="match status" value="1"/>
</dbReference>
<accession>A0A180GQM1</accession>
<evidence type="ECO:0000313" key="11">
    <source>
        <dbReference type="Proteomes" id="UP000005240"/>
    </source>
</evidence>
<dbReference type="STRING" id="630390.A0A180GQM1"/>
<evidence type="ECO:0000313" key="10">
    <source>
        <dbReference type="EnsemblFungi" id="PTTG_26928-t43_1-p1"/>
    </source>
</evidence>
<dbReference type="VEuPathDB" id="FungiDB:PTTG_26928"/>
<protein>
    <recommendedName>
        <fullName evidence="6">Kinesin-like protein</fullName>
    </recommendedName>
</protein>
<keyword evidence="3 6" id="KW-0067">ATP-binding</keyword>
<dbReference type="InterPro" id="IPR019821">
    <property type="entry name" value="Kinesin_motor_CS"/>
</dbReference>
<dbReference type="InterPro" id="IPR027640">
    <property type="entry name" value="Kinesin-like_fam"/>
</dbReference>
<evidence type="ECO:0000256" key="5">
    <source>
        <dbReference type="PROSITE-ProRule" id="PRU00283"/>
    </source>
</evidence>
<dbReference type="PROSITE" id="PS00411">
    <property type="entry name" value="KINESIN_MOTOR_1"/>
    <property type="match status" value="1"/>
</dbReference>
<keyword evidence="11" id="KW-1185">Reference proteome</keyword>
<keyword evidence="1 6" id="KW-0493">Microtubule</keyword>
<dbReference type="GO" id="GO:0005871">
    <property type="term" value="C:kinesin complex"/>
    <property type="evidence" value="ECO:0007669"/>
    <property type="project" value="TreeGrafter"/>
</dbReference>
<dbReference type="GO" id="GO:0008017">
    <property type="term" value="F:microtubule binding"/>
    <property type="evidence" value="ECO:0007669"/>
    <property type="project" value="InterPro"/>
</dbReference>
<dbReference type="GO" id="GO:0016887">
    <property type="term" value="F:ATP hydrolysis activity"/>
    <property type="evidence" value="ECO:0007669"/>
    <property type="project" value="TreeGrafter"/>
</dbReference>
<keyword evidence="4 6" id="KW-0505">Motor protein</keyword>
<dbReference type="Gene3D" id="3.40.850.10">
    <property type="entry name" value="Kinesin motor domain"/>
    <property type="match status" value="1"/>
</dbReference>
<reference evidence="10 11" key="3">
    <citation type="journal article" date="2017" name="G3 (Bethesda)">
        <title>Comparative analysis highlights variable genome content of wheat rusts and divergence of the mating loci.</title>
        <authorList>
            <person name="Cuomo C.A."/>
            <person name="Bakkeren G."/>
            <person name="Khalil H.B."/>
            <person name="Panwar V."/>
            <person name="Joly D."/>
            <person name="Linning R."/>
            <person name="Sakthikumar S."/>
            <person name="Song X."/>
            <person name="Adiconis X."/>
            <person name="Fan L."/>
            <person name="Goldberg J.M."/>
            <person name="Levin J.Z."/>
            <person name="Young S."/>
            <person name="Zeng Q."/>
            <person name="Anikster Y."/>
            <person name="Bruce M."/>
            <person name="Wang M."/>
            <person name="Yin C."/>
            <person name="McCallum B."/>
            <person name="Szabo L.J."/>
            <person name="Hulbert S."/>
            <person name="Chen X."/>
            <person name="Fellers J.P."/>
        </authorList>
    </citation>
    <scope>NUCLEOTIDE SEQUENCE</scope>
    <source>
        <strain evidence="11">Isolate 1-1 / race 1 (BBBD)</strain>
        <strain evidence="10">isolate 1-1 / race 1 (BBBD)</strain>
    </source>
</reference>
<reference evidence="10" key="4">
    <citation type="submission" date="2025-05" db="UniProtKB">
        <authorList>
            <consortium name="EnsemblFungi"/>
        </authorList>
    </citation>
    <scope>IDENTIFICATION</scope>
    <source>
        <strain evidence="10">isolate 1-1 / race 1 (BBBD)</strain>
    </source>
</reference>